<dbReference type="Pfam" id="PF00620">
    <property type="entry name" value="RhoGAP"/>
    <property type="match status" value="1"/>
</dbReference>
<dbReference type="Pfam" id="PF00611">
    <property type="entry name" value="FCH"/>
    <property type="match status" value="1"/>
</dbReference>
<dbReference type="InterPro" id="IPR001060">
    <property type="entry name" value="FCH_dom"/>
</dbReference>
<dbReference type="AlphaFoldDB" id="A0A158QAP1"/>
<dbReference type="FunFam" id="1.10.555.10:FF:000026">
    <property type="entry name" value="Rho GTPase activating protein 4"/>
    <property type="match status" value="1"/>
</dbReference>
<feature type="domain" description="Rho-GAP" evidence="4">
    <location>
        <begin position="508"/>
        <end position="696"/>
    </location>
</feature>
<evidence type="ECO:0000259" key="5">
    <source>
        <dbReference type="PROSITE" id="PS51741"/>
    </source>
</evidence>
<dbReference type="PROSITE" id="PS50238">
    <property type="entry name" value="RHOGAP"/>
    <property type="match status" value="1"/>
</dbReference>
<evidence type="ECO:0000313" key="7">
    <source>
        <dbReference type="Proteomes" id="UP000274131"/>
    </source>
</evidence>
<gene>
    <name evidence="6" type="ORF">EVEC_LOCUS5722</name>
</gene>
<dbReference type="FunFam" id="1.20.1270.60:FF:000094">
    <property type="entry name" value="SLIT-ROBO Rho GTPase-activating 2 protein"/>
    <property type="match status" value="1"/>
</dbReference>
<proteinExistence type="predicted"/>
<dbReference type="GO" id="GO:0007165">
    <property type="term" value="P:signal transduction"/>
    <property type="evidence" value="ECO:0007669"/>
    <property type="project" value="InterPro"/>
</dbReference>
<dbReference type="SMART" id="SM00324">
    <property type="entry name" value="RhoGAP"/>
    <property type="match status" value="1"/>
</dbReference>
<evidence type="ECO:0000256" key="2">
    <source>
        <dbReference type="PROSITE-ProRule" id="PRU01077"/>
    </source>
</evidence>
<dbReference type="PROSITE" id="PS51741">
    <property type="entry name" value="F_BAR"/>
    <property type="match status" value="1"/>
</dbReference>
<protein>
    <submittedName>
        <fullName evidence="8">F-BAR domain-containing protein</fullName>
    </submittedName>
</protein>
<feature type="region of interest" description="Disordered" evidence="3">
    <location>
        <begin position="722"/>
        <end position="755"/>
    </location>
</feature>
<feature type="domain" description="F-BAR" evidence="5">
    <location>
        <begin position="18"/>
        <end position="301"/>
    </location>
</feature>
<dbReference type="EMBL" id="UXUI01008246">
    <property type="protein sequence ID" value="VDD90971.1"/>
    <property type="molecule type" value="Genomic_DNA"/>
</dbReference>
<evidence type="ECO:0000256" key="3">
    <source>
        <dbReference type="SAM" id="MobiDB-lite"/>
    </source>
</evidence>
<dbReference type="SMART" id="SM00055">
    <property type="entry name" value="FCH"/>
    <property type="match status" value="1"/>
</dbReference>
<organism evidence="8">
    <name type="scientific">Enterobius vermicularis</name>
    <name type="common">Human pinworm</name>
    <dbReference type="NCBI Taxonomy" id="51028"/>
    <lineage>
        <taxon>Eukaryota</taxon>
        <taxon>Metazoa</taxon>
        <taxon>Ecdysozoa</taxon>
        <taxon>Nematoda</taxon>
        <taxon>Chromadorea</taxon>
        <taxon>Rhabditida</taxon>
        <taxon>Spirurina</taxon>
        <taxon>Oxyuridomorpha</taxon>
        <taxon>Oxyuroidea</taxon>
        <taxon>Oxyuridae</taxon>
        <taxon>Enterobius</taxon>
    </lineage>
</organism>
<name>A0A158QAP1_ENTVE</name>
<dbReference type="InterPro" id="IPR051627">
    <property type="entry name" value="SLIT-ROBO_RhoGAP"/>
</dbReference>
<dbReference type="Gene3D" id="1.10.555.10">
    <property type="entry name" value="Rho GTPase activation protein"/>
    <property type="match status" value="1"/>
</dbReference>
<evidence type="ECO:0000259" key="4">
    <source>
        <dbReference type="PROSITE" id="PS50238"/>
    </source>
</evidence>
<feature type="compositionally biased region" description="Polar residues" evidence="3">
    <location>
        <begin position="809"/>
        <end position="822"/>
    </location>
</feature>
<sequence>MRVEDFISEYGNWRAKLRGISKIRCQLAEQLRCLEARTETQTAILSELGDYYRRRAEIDSEYGRQLEKLAKSTMQRHKNEKSKRESWPLHSSCALWQQLVDSTKEEAREKRALAELYSSHFTTLIARRSDDLLRISRKCREIGILAHGEITRVLNELHTAMKTYQLCFAQCSAVESKYRQAEANKSKYEEENPSKRGSARRHRVLVKLVEKRLEKYKIVKVKCLKARNEYLLCVGAANAALHKYFADDLSDLIDCADLGMQQWERALISCAISARKSICQREMDSLAELCDFKDSLDTKADKQRFFEANYTTFMLPRRFEFRGQVGDAISVVSAEEGVAEELQQRHVQIDRRLGNVRQESEEIWKTLESTERAVVEKHLDSIPNIKSITALIGTLKSNASDNTSDTLKGKHDLNELYDYYLAKFSHYLLNSNLIERLEARSNGILNALNEFSTKNSSEGGADVGSNADTPTPSSMDSENINLRVRKKKRIGSGTASCEVVRRPRLFGGSLDEYVEATSEAIPLLITSSIRVLSQFALHHQGIFRISGSQIEINAFKEAFEKGEDPLRDVVDASDVNSVAGVLKLYLRELREPLFPIFLFDQLTKCAECPTAEGFIQQIVPLLQKLSQPTLLVLRYLFAFLNHLSEFSDENMMDPYNLAICFGPTLLPIPEGKDQVFYHNFVNELVKNLILYHDQVFPQNLPGPRYEKYLVETDHALFIDEPDEALSGDEEGPSATLSKSVIEEPSSPVNDISQTSGSCSSRACSEMKCVSSSGDASPPETPCSDDTPMASTSYLYSSIIHYKPDLKDTQPATDLSPTQPQPVSQRASSLCSTSSSTRSARSTGYFESAYLFRRYGSEDCNSPDSAERTYSVANSNSAQIWSRRAAGASSLREQLHHTRNKALRDSAEEKR</sequence>
<dbReference type="InterPro" id="IPR031160">
    <property type="entry name" value="F_BAR_dom"/>
</dbReference>
<dbReference type="PANTHER" id="PTHR14166">
    <property type="entry name" value="SLIT-ROBO RHO GTPASE ACTIVATING PROTEIN"/>
    <property type="match status" value="1"/>
</dbReference>
<feature type="region of interest" description="Disordered" evidence="3">
    <location>
        <begin position="455"/>
        <end position="477"/>
    </location>
</feature>
<feature type="compositionally biased region" description="Low complexity" evidence="3">
    <location>
        <begin position="823"/>
        <end position="838"/>
    </location>
</feature>
<keyword evidence="1 2" id="KW-0175">Coiled coil</keyword>
<feature type="compositionally biased region" description="Acidic residues" evidence="3">
    <location>
        <begin position="722"/>
        <end position="731"/>
    </location>
</feature>
<reference evidence="6 7" key="2">
    <citation type="submission" date="2018-10" db="EMBL/GenBank/DDBJ databases">
        <authorList>
            <consortium name="Pathogen Informatics"/>
        </authorList>
    </citation>
    <scope>NUCLEOTIDE SEQUENCE [LARGE SCALE GENOMIC DNA]</scope>
</reference>
<dbReference type="SUPFAM" id="SSF48350">
    <property type="entry name" value="GTPase activation domain, GAP"/>
    <property type="match status" value="1"/>
</dbReference>
<feature type="region of interest" description="Disordered" evidence="3">
    <location>
        <begin position="888"/>
        <end position="910"/>
    </location>
</feature>
<dbReference type="Proteomes" id="UP000274131">
    <property type="component" value="Unassembled WGS sequence"/>
</dbReference>
<dbReference type="OrthoDB" id="5981864at2759"/>
<dbReference type="Gene3D" id="1.20.1270.60">
    <property type="entry name" value="Arfaptin homology (AH) domain/BAR domain"/>
    <property type="match status" value="1"/>
</dbReference>
<dbReference type="SUPFAM" id="SSF103657">
    <property type="entry name" value="BAR/IMD domain-like"/>
    <property type="match status" value="1"/>
</dbReference>
<feature type="compositionally biased region" description="Polar residues" evidence="3">
    <location>
        <begin position="746"/>
        <end position="755"/>
    </location>
</feature>
<dbReference type="InterPro" id="IPR008936">
    <property type="entry name" value="Rho_GTPase_activation_prot"/>
</dbReference>
<reference evidence="8" key="1">
    <citation type="submission" date="2016-04" db="UniProtKB">
        <authorList>
            <consortium name="WormBaseParasite"/>
        </authorList>
    </citation>
    <scope>IDENTIFICATION</scope>
</reference>
<dbReference type="STRING" id="51028.A0A158QAP1"/>
<dbReference type="WBParaSite" id="EVEC_0000611101-mRNA-1">
    <property type="protein sequence ID" value="EVEC_0000611101-mRNA-1"/>
    <property type="gene ID" value="EVEC_0000611101"/>
</dbReference>
<feature type="compositionally biased region" description="Polar residues" evidence="3">
    <location>
        <begin position="466"/>
        <end position="477"/>
    </location>
</feature>
<feature type="region of interest" description="Disordered" evidence="3">
    <location>
        <begin position="805"/>
        <end position="838"/>
    </location>
</feature>
<dbReference type="CDD" id="cd07656">
    <property type="entry name" value="F-BAR_srGAP"/>
    <property type="match status" value="1"/>
</dbReference>
<evidence type="ECO:0000313" key="6">
    <source>
        <dbReference type="EMBL" id="VDD90971.1"/>
    </source>
</evidence>
<evidence type="ECO:0000313" key="8">
    <source>
        <dbReference type="WBParaSite" id="EVEC_0000611101-mRNA-1"/>
    </source>
</evidence>
<dbReference type="InterPro" id="IPR027267">
    <property type="entry name" value="AH/BAR_dom_sf"/>
</dbReference>
<feature type="compositionally biased region" description="Basic and acidic residues" evidence="3">
    <location>
        <begin position="901"/>
        <end position="910"/>
    </location>
</feature>
<accession>A0A158QAP1</accession>
<dbReference type="InterPro" id="IPR000198">
    <property type="entry name" value="RhoGAP_dom"/>
</dbReference>
<keyword evidence="7" id="KW-1185">Reference proteome</keyword>
<evidence type="ECO:0000256" key="1">
    <source>
        <dbReference type="ARBA" id="ARBA00023054"/>
    </source>
</evidence>